<feature type="domain" description="PKD/Chitinase" evidence="5">
    <location>
        <begin position="1267"/>
        <end position="1359"/>
    </location>
</feature>
<dbReference type="Gene3D" id="2.60.40.10">
    <property type="entry name" value="Immunoglobulins"/>
    <property type="match status" value="1"/>
</dbReference>
<dbReference type="InterPro" id="IPR011050">
    <property type="entry name" value="Pectin_lyase_fold/virulence"/>
</dbReference>
<feature type="domain" description="PKD/Chitinase" evidence="5">
    <location>
        <begin position="865"/>
        <end position="934"/>
    </location>
</feature>
<dbReference type="PANTHER" id="PTHR42970:SF1">
    <property type="entry name" value="PECTATE LYASE C-RELATED"/>
    <property type="match status" value="1"/>
</dbReference>
<keyword evidence="2 4" id="KW-0732">Signal</keyword>
<dbReference type="InterPro" id="IPR052063">
    <property type="entry name" value="Polysaccharide_Lyase_1"/>
</dbReference>
<dbReference type="InterPro" id="IPR035986">
    <property type="entry name" value="PKD_dom_sf"/>
</dbReference>
<feature type="domain" description="BIG2" evidence="6">
    <location>
        <begin position="496"/>
        <end position="573"/>
    </location>
</feature>
<evidence type="ECO:0000256" key="2">
    <source>
        <dbReference type="ARBA" id="ARBA00022729"/>
    </source>
</evidence>
<dbReference type="Gene3D" id="2.60.40.1080">
    <property type="match status" value="1"/>
</dbReference>
<evidence type="ECO:0000256" key="4">
    <source>
        <dbReference type="SAM" id="SignalP"/>
    </source>
</evidence>
<keyword evidence="3" id="KW-0325">Glycoprotein</keyword>
<dbReference type="EMBL" id="JADOET010000004">
    <property type="protein sequence ID" value="MBF8149557.1"/>
    <property type="molecule type" value="Genomic_DNA"/>
</dbReference>
<evidence type="ECO:0000259" key="5">
    <source>
        <dbReference type="SMART" id="SM00089"/>
    </source>
</evidence>
<reference evidence="7 8" key="1">
    <citation type="submission" date="2020-11" db="EMBL/GenBank/DDBJ databases">
        <title>Winogradskyella marina sp. nov., isolated from marine sediment.</title>
        <authorList>
            <person name="Bo J."/>
            <person name="Wang S."/>
            <person name="Song X."/>
            <person name="Du Z."/>
        </authorList>
    </citation>
    <scope>NUCLEOTIDE SEQUENCE [LARGE SCALE GENOMIC DNA]</scope>
    <source>
        <strain evidence="7 8">F6397</strain>
    </source>
</reference>
<feature type="domain" description="PKD/Chitinase" evidence="5">
    <location>
        <begin position="938"/>
        <end position="1005"/>
    </location>
</feature>
<keyword evidence="1" id="KW-0479">Metal-binding</keyword>
<dbReference type="InterPro" id="IPR012334">
    <property type="entry name" value="Pectin_lyas_fold"/>
</dbReference>
<evidence type="ECO:0000259" key="6">
    <source>
        <dbReference type="SMART" id="SM00635"/>
    </source>
</evidence>
<comment type="caution">
    <text evidence="7">The sequence shown here is derived from an EMBL/GenBank/DDBJ whole genome shotgun (WGS) entry which is preliminary data.</text>
</comment>
<dbReference type="PANTHER" id="PTHR42970">
    <property type="entry name" value="PECTATE LYASE C-RELATED"/>
    <property type="match status" value="1"/>
</dbReference>
<evidence type="ECO:0000313" key="7">
    <source>
        <dbReference type="EMBL" id="MBF8149557.1"/>
    </source>
</evidence>
<name>A0ABS0EGI6_9FLAO</name>
<dbReference type="Gene3D" id="2.160.20.10">
    <property type="entry name" value="Single-stranded right-handed beta-helix, Pectin lyase-like"/>
    <property type="match status" value="1"/>
</dbReference>
<dbReference type="Proteomes" id="UP000611215">
    <property type="component" value="Unassembled WGS sequence"/>
</dbReference>
<dbReference type="InterPro" id="IPR013783">
    <property type="entry name" value="Ig-like_fold"/>
</dbReference>
<dbReference type="SUPFAM" id="SSF51126">
    <property type="entry name" value="Pectin lyase-like"/>
    <property type="match status" value="1"/>
</dbReference>
<feature type="domain" description="PKD/Chitinase" evidence="5">
    <location>
        <begin position="1148"/>
        <end position="1217"/>
    </location>
</feature>
<feature type="domain" description="PKD/Chitinase" evidence="5">
    <location>
        <begin position="796"/>
        <end position="863"/>
    </location>
</feature>
<gene>
    <name evidence="7" type="ORF">ITJ86_06585</name>
</gene>
<feature type="chain" id="PRO_5046619994" evidence="4">
    <location>
        <begin position="26"/>
        <end position="1741"/>
    </location>
</feature>
<organism evidence="7 8">
    <name type="scientific">Winogradskyella marina</name>
    <dbReference type="NCBI Taxonomy" id="2785530"/>
    <lineage>
        <taxon>Bacteria</taxon>
        <taxon>Pseudomonadati</taxon>
        <taxon>Bacteroidota</taxon>
        <taxon>Flavobacteriia</taxon>
        <taxon>Flavobacteriales</taxon>
        <taxon>Flavobacteriaceae</taxon>
        <taxon>Winogradskyella</taxon>
    </lineage>
</organism>
<dbReference type="InterPro" id="IPR008964">
    <property type="entry name" value="Invasin/intimin_cell_adhesion"/>
</dbReference>
<evidence type="ECO:0000256" key="1">
    <source>
        <dbReference type="ARBA" id="ARBA00022723"/>
    </source>
</evidence>
<dbReference type="RefSeq" id="WP_195870833.1">
    <property type="nucleotide sequence ID" value="NZ_JADOET010000004.1"/>
</dbReference>
<dbReference type="InterPro" id="IPR026444">
    <property type="entry name" value="Secre_tail"/>
</dbReference>
<evidence type="ECO:0000313" key="8">
    <source>
        <dbReference type="Proteomes" id="UP000611215"/>
    </source>
</evidence>
<proteinExistence type="predicted"/>
<protein>
    <submittedName>
        <fullName evidence="7">Ig-like domain-containing protein</fullName>
    </submittedName>
</protein>
<evidence type="ECO:0000256" key="3">
    <source>
        <dbReference type="ARBA" id="ARBA00023180"/>
    </source>
</evidence>
<accession>A0ABS0EGI6</accession>
<sequence length="1741" mass="186001">MKNVTKPTHSIVRILLFLFSFQLLSAQQRAFPTAEGAGALATGGKGGTVLHVTNLLWNNSPGSLKWALEQTYPRTIVFDVSGTIDVTSTNRFYELHGQQYSDLTIAGQSAPEGGITIEHNWFNIFDIDNVIIRYIRFVHVGYFDSDGIINATAFSFGPTGYGIIDHVSTRYSWNSAGIGIRNNNKGQLGTSIQNSLFGDSKTGIMVGENPNIEEYMVNGADHSVHHNLVAHISHRFPSMSGNGNYEAINNIIYNPRERLALSFGTPNVNFIGNYFKNGNQPLLGVNKIGTYVGLWDTDVKPNAQWYTEGNIIEGTNYEKTDTDWTDDPSTYPSPVDANIMVKWGDGSGDTHEYADPSIYRSLTKFPDINPNAPISIQDVNDAYSSVLSDVGANKYLNADGTYGTFIDSVDQRYITETTNGTGTYSTLSDQSSLVYPELPNNTRNANFYLSNPHIPEIWFAANVPEGQDHNDIAPSGYTWLEEYLNQVDVDVTAVIDVESIAVTPNTAELQLTDTLQLTATSTPSNATNQNGTWTSSNEDIAMVDLNGLVTPVSVGEVIITFTTEDGDFTDTSEITVFPEALNPSVGDDQQICEGESITLTANGGTNYVWSTGENSESIEVSPNETTVYTVTVSDDFEQSEDVNVTVTVNPIPTANAGEDQSICEGDTTTLTATGGTSYLWSTGETTASIEVSPTEESTYSVEVSDSNCSSVDDIIVFVNTAPQLVISEDIVIIEGESATLNISGSDTYEWSTGETSESIIVSPIVTTTYTVSSIGPNGCSSYAEVTVTVIPEIIANAGEDVSICSGESVTLTAEGGSYYTWNTGGLESELTVSPTETTTYTVTVEDDYGYTDTDEVTVFVNEIPSITISDDIFIMIGESATLTATGGNTYSWNTGETTSEISVSPEVTTTYTVTGFSENGCQNTAEVIVNVIEELNANAGEDTSICLGESITLSASGGITYTWNTGDTGASPTFTPTENTTYTVTVTDDFGNTDTDEVTITVNAVPVANAGENKTICEGESVTLNAEGGDSYLWSTGATTQSILVNPEEDTTYSVEVFTNSCSDIDEVTVFVSPKPDLTVSEEIIIVVGSATTIEVSGADTYLWSNGETSSSIEVSPSETTTYSVTGFLASGCQITEEITVTVLPEVNANAGNDVSICIGETVILNATGGQNYEWSTGETSASISDNPTETTTYTVTVFDDFGNSDSDSVTVTVDQLPSLTITDDITILEGESTNLSVSGAESYQWSTGETSSTITVSPLETTTYNVAGFSVNGCEAIEEVTVNVVAEVDANAGNDVSICIGETVILNASGGSNYEWSTGETTASITVNPSETTTYTVTVYDDFGNSDSDSVTVTVNALPSISVSEDITIVEGESTSLLVNGAETYLWSTGDISSSITVSPTQTTTYNVIGITNSCNSELVEVTVTVEALFQARAGNDERVCDNESYEVVLTANQGDSYLWSTGETTQSISVSPLSTTTYSVTVSLGEQSDSDEVMVYVDPSPEVLIANGDSVEILSGDFVTLSASGANRYEWSNGATQPNVAVSPSSTTTYEVKGFIGECYDDKQVTVNVLQPVVADAGEDVMICVNDITTLTASGGDDYVWSTGETTETIEVSPTETTEYTVTAFNALDFDEATVRVEVDLNCAIDSNGPIEDDTELSFDIYPNPASDLVNVKITGALNVSDINIYDVTGKLVKHSKITNENLSYTTTTQISVNSFQSGVYFVKLIDKDKVITKKLIID</sequence>
<dbReference type="InterPro" id="IPR022409">
    <property type="entry name" value="PKD/Chitinase_dom"/>
</dbReference>
<dbReference type="SMART" id="SM00089">
    <property type="entry name" value="PKD"/>
    <property type="match status" value="5"/>
</dbReference>
<dbReference type="SMART" id="SM00635">
    <property type="entry name" value="BID_2"/>
    <property type="match status" value="1"/>
</dbReference>
<dbReference type="Pfam" id="PF02368">
    <property type="entry name" value="Big_2"/>
    <property type="match status" value="1"/>
</dbReference>
<dbReference type="InterPro" id="IPR003343">
    <property type="entry name" value="Big_2"/>
</dbReference>
<dbReference type="Pfam" id="PF18962">
    <property type="entry name" value="Por_Secre_tail"/>
    <property type="match status" value="1"/>
</dbReference>
<dbReference type="NCBIfam" id="TIGR04183">
    <property type="entry name" value="Por_Secre_tail"/>
    <property type="match status" value="1"/>
</dbReference>
<keyword evidence="8" id="KW-1185">Reference proteome</keyword>
<feature type="signal peptide" evidence="4">
    <location>
        <begin position="1"/>
        <end position="25"/>
    </location>
</feature>
<dbReference type="SUPFAM" id="SSF49299">
    <property type="entry name" value="PKD domain"/>
    <property type="match status" value="1"/>
</dbReference>
<dbReference type="SUPFAM" id="SSF49373">
    <property type="entry name" value="Invasin/intimin cell-adhesion fragments"/>
    <property type="match status" value="1"/>
</dbReference>